<protein>
    <submittedName>
        <fullName evidence="2">Uncharacterized protein</fullName>
    </submittedName>
</protein>
<feature type="region of interest" description="Disordered" evidence="1">
    <location>
        <begin position="24"/>
        <end position="135"/>
    </location>
</feature>
<name>A0AAV5AFH9_9AGAM</name>
<proteinExistence type="predicted"/>
<evidence type="ECO:0000313" key="3">
    <source>
        <dbReference type="Proteomes" id="UP001050691"/>
    </source>
</evidence>
<keyword evidence="3" id="KW-1185">Reference proteome</keyword>
<feature type="compositionally biased region" description="Pro residues" evidence="1">
    <location>
        <begin position="80"/>
        <end position="101"/>
    </location>
</feature>
<dbReference type="Proteomes" id="UP001050691">
    <property type="component" value="Unassembled WGS sequence"/>
</dbReference>
<sequence length="135" mass="14495">MSSNKTIPPNFNPHAVHYFTSNVTSSAPPAYHNHNENAYIPMASPHTTSPTSIHNHGPFSGSHSPSLIPPSSQFTSPASLPAPQPRLPPKPAQPSTSPPIFTPFRPERSSPELIDVLSKKKSASAWPAQPVLKHA</sequence>
<evidence type="ECO:0000313" key="2">
    <source>
        <dbReference type="EMBL" id="GJJ11944.1"/>
    </source>
</evidence>
<dbReference type="EMBL" id="BPWL01000007">
    <property type="protein sequence ID" value="GJJ11944.1"/>
    <property type="molecule type" value="Genomic_DNA"/>
</dbReference>
<dbReference type="AlphaFoldDB" id="A0AAV5AFH9"/>
<gene>
    <name evidence="2" type="ORF">Clacol_006182</name>
</gene>
<comment type="caution">
    <text evidence="2">The sequence shown here is derived from an EMBL/GenBank/DDBJ whole genome shotgun (WGS) entry which is preliminary data.</text>
</comment>
<evidence type="ECO:0000256" key="1">
    <source>
        <dbReference type="SAM" id="MobiDB-lite"/>
    </source>
</evidence>
<reference evidence="2" key="1">
    <citation type="submission" date="2021-10" db="EMBL/GenBank/DDBJ databases">
        <title>De novo Genome Assembly of Clathrus columnatus (Basidiomycota, Fungi) Using Illumina and Nanopore Sequence Data.</title>
        <authorList>
            <person name="Ogiso-Tanaka E."/>
            <person name="Itagaki H."/>
            <person name="Hosoya T."/>
            <person name="Hosaka K."/>
        </authorList>
    </citation>
    <scope>NUCLEOTIDE SEQUENCE</scope>
    <source>
        <strain evidence="2">MO-923</strain>
    </source>
</reference>
<feature type="compositionally biased region" description="Polar residues" evidence="1">
    <location>
        <begin position="61"/>
        <end position="75"/>
    </location>
</feature>
<accession>A0AAV5AFH9</accession>
<organism evidence="2 3">
    <name type="scientific">Clathrus columnatus</name>
    <dbReference type="NCBI Taxonomy" id="1419009"/>
    <lineage>
        <taxon>Eukaryota</taxon>
        <taxon>Fungi</taxon>
        <taxon>Dikarya</taxon>
        <taxon>Basidiomycota</taxon>
        <taxon>Agaricomycotina</taxon>
        <taxon>Agaricomycetes</taxon>
        <taxon>Phallomycetidae</taxon>
        <taxon>Phallales</taxon>
        <taxon>Clathraceae</taxon>
        <taxon>Clathrus</taxon>
    </lineage>
</organism>
<feature type="compositionally biased region" description="Polar residues" evidence="1">
    <location>
        <begin position="45"/>
        <end position="54"/>
    </location>
</feature>